<evidence type="ECO:0000259" key="8">
    <source>
        <dbReference type="Pfam" id="PF07282"/>
    </source>
</evidence>
<dbReference type="GO" id="GO:0032196">
    <property type="term" value="P:transposition"/>
    <property type="evidence" value="ECO:0007669"/>
    <property type="project" value="UniProtKB-KW"/>
</dbReference>
<name>A0A133VLF2_9EURY</name>
<evidence type="ECO:0000256" key="1">
    <source>
        <dbReference type="ARBA" id="ARBA00008761"/>
    </source>
</evidence>
<keyword evidence="4" id="KW-0238">DNA-binding</keyword>
<keyword evidence="5" id="KW-0233">DNA recombination</keyword>
<comment type="caution">
    <text evidence="9">The sequence shown here is derived from an EMBL/GenBank/DDBJ whole genome shotgun (WGS) entry which is preliminary data.</text>
</comment>
<feature type="domain" description="Cas12f1-like TNB" evidence="8">
    <location>
        <begin position="295"/>
        <end position="360"/>
    </location>
</feature>
<sequence length="402" mass="46420">MQVTKTVVLKLKKSDQSIPKTMERYTKGMNFASKVVYENGEPMSSTKLQELTYKHLREDIGLLSQMSCNVARQVSGTYKTLQEQVENGKTEWQKSEFSPTNIKFSYGRDYKISKEKLSISTLDGRKEYEIINYDYAEQYFSEEWKYLASELVKHRDGEYYFHLSCEKEVEEKPIEEASNFMGIDVGINYLAVGTTTDKNQAFLGGGKAKDLRNTYEKMRKRLQSKGTFSAYKRLKALSGKEKRLMEQLNHEVSKEIVEFAKEEGVDVIGMEDLTDMREETKVRKENRYNHDSWAFRQLQKFIEYKAIERGIRVEYVDPENTSKTCSRCGHISRNNRDGLDFVCEECGYELHADLNGARNIEHRVRDFRHDLESQGSRQPPDVDGVEATSATASRGAEPQTSS</sequence>
<dbReference type="NCBIfam" id="TIGR01766">
    <property type="entry name" value="IS200/IS605 family accessory protein TnpB-like domain"/>
    <property type="match status" value="1"/>
</dbReference>
<dbReference type="PANTHER" id="PTHR30405:SF11">
    <property type="entry name" value="RNA-GUIDED DNA ENDONUCLEASE RV2885C-RELATED"/>
    <property type="match status" value="1"/>
</dbReference>
<reference evidence="9 10" key="1">
    <citation type="journal article" date="2016" name="Sci. Rep.">
        <title>Metabolic traits of an uncultured archaeal lineage -MSBL1- from brine pools of the Red Sea.</title>
        <authorList>
            <person name="Mwirichia R."/>
            <person name="Alam I."/>
            <person name="Rashid M."/>
            <person name="Vinu M."/>
            <person name="Ba-Alawi W."/>
            <person name="Anthony Kamau A."/>
            <person name="Kamanda Ngugi D."/>
            <person name="Goker M."/>
            <person name="Klenk H.P."/>
            <person name="Bajic V."/>
            <person name="Stingl U."/>
        </authorList>
    </citation>
    <scope>NUCLEOTIDE SEQUENCE [LARGE SCALE GENOMIC DNA]</scope>
    <source>
        <strain evidence="9">SCGC-AAA382C18</strain>
    </source>
</reference>
<dbReference type="InterPro" id="IPR010095">
    <property type="entry name" value="Cas12f1-like_TNB"/>
</dbReference>
<dbReference type="AlphaFoldDB" id="A0A133VLF2"/>
<evidence type="ECO:0000256" key="5">
    <source>
        <dbReference type="ARBA" id="ARBA00023172"/>
    </source>
</evidence>
<dbReference type="Proteomes" id="UP000070404">
    <property type="component" value="Unassembled WGS sequence"/>
</dbReference>
<proteinExistence type="inferred from homology"/>
<feature type="compositionally biased region" description="Polar residues" evidence="6">
    <location>
        <begin position="388"/>
        <end position="402"/>
    </location>
</feature>
<organism evidence="9 10">
    <name type="scientific">candidate division MSBL1 archaeon SCGC-AAA382C18</name>
    <dbReference type="NCBI Taxonomy" id="1698281"/>
    <lineage>
        <taxon>Archaea</taxon>
        <taxon>Methanobacteriati</taxon>
        <taxon>Methanobacteriota</taxon>
        <taxon>candidate division MSBL1</taxon>
    </lineage>
</organism>
<dbReference type="NCBIfam" id="NF040570">
    <property type="entry name" value="guided_TnpB"/>
    <property type="match status" value="1"/>
</dbReference>
<keyword evidence="3" id="KW-0815">Transposition</keyword>
<evidence type="ECO:0000313" key="10">
    <source>
        <dbReference type="Proteomes" id="UP000070404"/>
    </source>
</evidence>
<gene>
    <name evidence="9" type="ORF">AKJ52_00605</name>
</gene>
<evidence type="ECO:0000256" key="6">
    <source>
        <dbReference type="SAM" id="MobiDB-lite"/>
    </source>
</evidence>
<dbReference type="Pfam" id="PF01385">
    <property type="entry name" value="OrfB_IS605"/>
    <property type="match status" value="1"/>
</dbReference>
<dbReference type="PATRIC" id="fig|1698281.3.peg.518"/>
<evidence type="ECO:0000259" key="7">
    <source>
        <dbReference type="Pfam" id="PF01385"/>
    </source>
</evidence>
<accession>A0A133VLF2</accession>
<feature type="domain" description="Probable transposase IS891/IS1136/IS1341" evidence="7">
    <location>
        <begin position="163"/>
        <end position="275"/>
    </location>
</feature>
<protein>
    <submittedName>
        <fullName evidence="9">Transposase</fullName>
    </submittedName>
</protein>
<dbReference type="EMBL" id="LHYF01000005">
    <property type="protein sequence ID" value="KXB07275.1"/>
    <property type="molecule type" value="Genomic_DNA"/>
</dbReference>
<keyword evidence="10" id="KW-1185">Reference proteome</keyword>
<dbReference type="PANTHER" id="PTHR30405">
    <property type="entry name" value="TRANSPOSASE"/>
    <property type="match status" value="1"/>
</dbReference>
<dbReference type="InterPro" id="IPR051399">
    <property type="entry name" value="RNA-guided_DNA_endo/Transpos"/>
</dbReference>
<feature type="region of interest" description="Disordered" evidence="6">
    <location>
        <begin position="370"/>
        <end position="402"/>
    </location>
</feature>
<comment type="similarity">
    <text evidence="2">In the N-terminal section; belongs to the transposase 2 family.</text>
</comment>
<evidence type="ECO:0000256" key="4">
    <source>
        <dbReference type="ARBA" id="ARBA00023125"/>
    </source>
</evidence>
<evidence type="ECO:0000256" key="2">
    <source>
        <dbReference type="ARBA" id="ARBA00011044"/>
    </source>
</evidence>
<evidence type="ECO:0000256" key="3">
    <source>
        <dbReference type="ARBA" id="ARBA00022578"/>
    </source>
</evidence>
<dbReference type="GO" id="GO:0006310">
    <property type="term" value="P:DNA recombination"/>
    <property type="evidence" value="ECO:0007669"/>
    <property type="project" value="UniProtKB-KW"/>
</dbReference>
<dbReference type="InterPro" id="IPR001959">
    <property type="entry name" value="Transposase"/>
</dbReference>
<comment type="similarity">
    <text evidence="1">In the C-terminal section; belongs to the transposase 35 family.</text>
</comment>
<dbReference type="Pfam" id="PF07282">
    <property type="entry name" value="Cas12f1-like_TNB"/>
    <property type="match status" value="1"/>
</dbReference>
<dbReference type="GO" id="GO:0003677">
    <property type="term" value="F:DNA binding"/>
    <property type="evidence" value="ECO:0007669"/>
    <property type="project" value="UniProtKB-KW"/>
</dbReference>
<evidence type="ECO:0000313" key="9">
    <source>
        <dbReference type="EMBL" id="KXB07275.1"/>
    </source>
</evidence>